<dbReference type="RefSeq" id="XP_010498828.1">
    <property type="nucleotide sequence ID" value="XM_010500526.2"/>
</dbReference>
<keyword evidence="1" id="KW-0732">Signal</keyword>
<dbReference type="PANTHER" id="PTHR31080">
    <property type="entry name" value="PECTINESTERASE INHIBITOR-LIKE"/>
    <property type="match status" value="1"/>
</dbReference>
<name>A0ABM0YC81_CAMSA</name>
<comment type="similarity">
    <text evidence="2">Belongs to the PMEI family.</text>
</comment>
<dbReference type="PANTHER" id="PTHR31080:SF210">
    <property type="entry name" value="PECTINESTERASE INHIBITOR DOMAIN-CONTAINING PROTEIN"/>
    <property type="match status" value="1"/>
</dbReference>
<dbReference type="Pfam" id="PF04043">
    <property type="entry name" value="PMEI"/>
    <property type="match status" value="1"/>
</dbReference>
<dbReference type="SMART" id="SM00856">
    <property type="entry name" value="PMEI"/>
    <property type="match status" value="1"/>
</dbReference>
<dbReference type="NCBIfam" id="TIGR01614">
    <property type="entry name" value="PME_inhib"/>
    <property type="match status" value="1"/>
</dbReference>
<dbReference type="SUPFAM" id="SSF101148">
    <property type="entry name" value="Plant invertase/pectin methylesterase inhibitor"/>
    <property type="match status" value="1"/>
</dbReference>
<evidence type="ECO:0000313" key="4">
    <source>
        <dbReference type="Proteomes" id="UP000694864"/>
    </source>
</evidence>
<feature type="domain" description="Pectinesterase inhibitor" evidence="3">
    <location>
        <begin position="94"/>
        <end position="260"/>
    </location>
</feature>
<dbReference type="Proteomes" id="UP000694864">
    <property type="component" value="Chromosome 3"/>
</dbReference>
<sequence>MLNTLLARWFRTFSPNPSKLIIILIYMFFQYKYKSEVTNTKTIHNPKKVTSVSQKTNTHRTEETMKPSLHQPLLFFFFLATFLPLILTVRSQSDDSEFIRASCNTTLYPDVCFSSLSSFSSSVHNDPALLARAAISVTLTKSVDLASYLANITTPQPESQDDGAHHPTAAAVFHDCFDNLKDAVDEMKGSMKQMRELVSTGSLESFRFQMSNVQTWLSAALTDEETCTDGFKDIHDEPRKDEVCARVDDVKKMTSNALALVNRCVDKAIH</sequence>
<gene>
    <name evidence="5" type="primary">LOC104776449</name>
</gene>
<organism evidence="4 5">
    <name type="scientific">Camelina sativa</name>
    <name type="common">False flax</name>
    <name type="synonym">Myagrum sativum</name>
    <dbReference type="NCBI Taxonomy" id="90675"/>
    <lineage>
        <taxon>Eukaryota</taxon>
        <taxon>Viridiplantae</taxon>
        <taxon>Streptophyta</taxon>
        <taxon>Embryophyta</taxon>
        <taxon>Tracheophyta</taxon>
        <taxon>Spermatophyta</taxon>
        <taxon>Magnoliopsida</taxon>
        <taxon>eudicotyledons</taxon>
        <taxon>Gunneridae</taxon>
        <taxon>Pentapetalae</taxon>
        <taxon>rosids</taxon>
        <taxon>malvids</taxon>
        <taxon>Brassicales</taxon>
        <taxon>Brassicaceae</taxon>
        <taxon>Camelineae</taxon>
        <taxon>Camelina</taxon>
    </lineage>
</organism>
<evidence type="ECO:0000313" key="5">
    <source>
        <dbReference type="RefSeq" id="XP_010498828.1"/>
    </source>
</evidence>
<reference evidence="4" key="1">
    <citation type="journal article" date="2014" name="Nat. Commun.">
        <title>The emerging biofuel crop Camelina sativa retains a highly undifferentiated hexaploid genome structure.</title>
        <authorList>
            <person name="Kagale S."/>
            <person name="Koh C."/>
            <person name="Nixon J."/>
            <person name="Bollina V."/>
            <person name="Clarke W.E."/>
            <person name="Tuteja R."/>
            <person name="Spillane C."/>
            <person name="Robinson S.J."/>
            <person name="Links M.G."/>
            <person name="Clarke C."/>
            <person name="Higgins E.E."/>
            <person name="Huebert T."/>
            <person name="Sharpe A.G."/>
            <person name="Parkin I.A."/>
        </authorList>
    </citation>
    <scope>NUCLEOTIDE SEQUENCE [LARGE SCALE GENOMIC DNA]</scope>
    <source>
        <strain evidence="4">cv. DH55</strain>
    </source>
</reference>
<evidence type="ECO:0000256" key="1">
    <source>
        <dbReference type="ARBA" id="ARBA00022729"/>
    </source>
</evidence>
<dbReference type="InterPro" id="IPR051955">
    <property type="entry name" value="PME_Inhibitor"/>
</dbReference>
<proteinExistence type="inferred from homology"/>
<evidence type="ECO:0000256" key="2">
    <source>
        <dbReference type="ARBA" id="ARBA00038471"/>
    </source>
</evidence>
<dbReference type="Gene3D" id="1.20.140.40">
    <property type="entry name" value="Invertase/pectin methylesterase inhibitor family protein"/>
    <property type="match status" value="1"/>
</dbReference>
<accession>A0ABM0YC81</accession>
<reference evidence="5" key="2">
    <citation type="submission" date="2025-08" db="UniProtKB">
        <authorList>
            <consortium name="RefSeq"/>
        </authorList>
    </citation>
    <scope>IDENTIFICATION</scope>
    <source>
        <tissue evidence="5">Leaf</tissue>
    </source>
</reference>
<keyword evidence="4" id="KW-1185">Reference proteome</keyword>
<dbReference type="InterPro" id="IPR035513">
    <property type="entry name" value="Invertase/methylesterase_inhib"/>
</dbReference>
<protein>
    <submittedName>
        <fullName evidence="5">21 kDa protein-like</fullName>
    </submittedName>
</protein>
<dbReference type="CDD" id="cd15798">
    <property type="entry name" value="PMEI-like_3"/>
    <property type="match status" value="1"/>
</dbReference>
<dbReference type="GeneID" id="104776449"/>
<evidence type="ECO:0000259" key="3">
    <source>
        <dbReference type="SMART" id="SM00856"/>
    </source>
</evidence>
<dbReference type="InterPro" id="IPR006501">
    <property type="entry name" value="Pectinesterase_inhib_dom"/>
</dbReference>